<evidence type="ECO:0000256" key="3">
    <source>
        <dbReference type="ARBA" id="ARBA00012438"/>
    </source>
</evidence>
<evidence type="ECO:0000256" key="1">
    <source>
        <dbReference type="ARBA" id="ARBA00000085"/>
    </source>
</evidence>
<name>A0A916UPH0_9HYPH</name>
<proteinExistence type="predicted"/>
<evidence type="ECO:0000256" key="14">
    <source>
        <dbReference type="ARBA" id="ARBA00023136"/>
    </source>
</evidence>
<evidence type="ECO:0000256" key="12">
    <source>
        <dbReference type="ARBA" id="ARBA00022989"/>
    </source>
</evidence>
<evidence type="ECO:0000256" key="7">
    <source>
        <dbReference type="ARBA" id="ARBA00022679"/>
    </source>
</evidence>
<dbReference type="SUPFAM" id="SSF55874">
    <property type="entry name" value="ATPase domain of HSP90 chaperone/DNA topoisomerase II/histidine kinase"/>
    <property type="match status" value="1"/>
</dbReference>
<dbReference type="Pfam" id="PF02518">
    <property type="entry name" value="HATPase_c"/>
    <property type="match status" value="1"/>
</dbReference>
<dbReference type="AlphaFoldDB" id="A0A916UPH0"/>
<feature type="transmembrane region" description="Helical" evidence="16">
    <location>
        <begin position="69"/>
        <end position="93"/>
    </location>
</feature>
<keyword evidence="5" id="KW-0997">Cell inner membrane</keyword>
<evidence type="ECO:0000256" key="4">
    <source>
        <dbReference type="ARBA" id="ARBA00022475"/>
    </source>
</evidence>
<evidence type="ECO:0000256" key="8">
    <source>
        <dbReference type="ARBA" id="ARBA00022692"/>
    </source>
</evidence>
<dbReference type="Gene3D" id="3.30.565.10">
    <property type="entry name" value="Histidine kinase-like ATPase, C-terminal domain"/>
    <property type="match status" value="1"/>
</dbReference>
<evidence type="ECO:0000256" key="6">
    <source>
        <dbReference type="ARBA" id="ARBA00022553"/>
    </source>
</evidence>
<dbReference type="SMART" id="SM00388">
    <property type="entry name" value="HisKA"/>
    <property type="match status" value="1"/>
</dbReference>
<dbReference type="InterPro" id="IPR003594">
    <property type="entry name" value="HATPase_dom"/>
</dbReference>
<dbReference type="PRINTS" id="PR00344">
    <property type="entry name" value="BCTRLSENSOR"/>
</dbReference>
<feature type="domain" description="HAMP" evidence="18">
    <location>
        <begin position="238"/>
        <end position="289"/>
    </location>
</feature>
<dbReference type="Proteomes" id="UP000637002">
    <property type="component" value="Unassembled WGS sequence"/>
</dbReference>
<sequence>MADAARWRRGRQGWLAMRRSGGRGTPPAGGRGGWPTPPSLDGAGRVVRTPVALYTRFARWLGSAMPKGLYARALIIIIAPIVLLQSVIAYIFLERQYQNVTRRLSSAVSADIAALVDVYQSYPQDADAATLTRIAAERLGLDVDILPPDPLPSPQPKPFFSILDSVLSDEIRKQVARPFWIDTVGRSNLVEIRIQLDKGVMRVIARRSLAYASNSHIFLVWMVGTSLVLMGIAILFLRNQIRPILRLADAAEDFGKGRTPDFHPRGAREVRRAGLAFLEMKRRIERAIEQRTTMLNGVSHDLRTILTRFRLSLALLPDDDPEVDALRKDVDEMSRMLEAYLAFARGDTGEVAIETDIGDLLEDMQVDLERQGHPTTVEINGDPLATVRPDAFRRLVLNLVSNAARHGETIALAVSHDARWLTISIDDDGPGIPAELREEVFKPFVRLDEARNQDEGGSGLGLAIARDIARAHGGDVILQDSPLGGLRATVRVPV</sequence>
<dbReference type="PANTHER" id="PTHR44936:SF5">
    <property type="entry name" value="SENSOR HISTIDINE KINASE ENVZ"/>
    <property type="match status" value="1"/>
</dbReference>
<dbReference type="EMBL" id="BMGG01000008">
    <property type="protein sequence ID" value="GGC80353.1"/>
    <property type="molecule type" value="Genomic_DNA"/>
</dbReference>
<keyword evidence="13" id="KW-0902">Two-component regulatory system</keyword>
<evidence type="ECO:0000313" key="19">
    <source>
        <dbReference type="EMBL" id="GGC80353.1"/>
    </source>
</evidence>
<evidence type="ECO:0000256" key="11">
    <source>
        <dbReference type="ARBA" id="ARBA00022840"/>
    </source>
</evidence>
<evidence type="ECO:0000256" key="5">
    <source>
        <dbReference type="ARBA" id="ARBA00022519"/>
    </source>
</evidence>
<feature type="transmembrane region" description="Helical" evidence="16">
    <location>
        <begin position="216"/>
        <end position="237"/>
    </location>
</feature>
<dbReference type="Gene3D" id="1.10.287.130">
    <property type="match status" value="1"/>
</dbReference>
<dbReference type="InterPro" id="IPR005467">
    <property type="entry name" value="His_kinase_dom"/>
</dbReference>
<keyword evidence="10 19" id="KW-0418">Kinase</keyword>
<keyword evidence="12 16" id="KW-1133">Transmembrane helix</keyword>
<feature type="compositionally biased region" description="Gly residues" evidence="15">
    <location>
        <begin position="22"/>
        <end position="33"/>
    </location>
</feature>
<organism evidence="19 20">
    <name type="scientific">Chelatococcus reniformis</name>
    <dbReference type="NCBI Taxonomy" id="1494448"/>
    <lineage>
        <taxon>Bacteria</taxon>
        <taxon>Pseudomonadati</taxon>
        <taxon>Pseudomonadota</taxon>
        <taxon>Alphaproteobacteria</taxon>
        <taxon>Hyphomicrobiales</taxon>
        <taxon>Chelatococcaceae</taxon>
        <taxon>Chelatococcus</taxon>
    </lineage>
</organism>
<dbReference type="Pfam" id="PF00512">
    <property type="entry name" value="HisKA"/>
    <property type="match status" value="1"/>
</dbReference>
<keyword evidence="7" id="KW-0808">Transferase</keyword>
<feature type="region of interest" description="Disordered" evidence="15">
    <location>
        <begin position="17"/>
        <end position="39"/>
    </location>
</feature>
<comment type="caution">
    <text evidence="19">The sequence shown here is derived from an EMBL/GenBank/DDBJ whole genome shotgun (WGS) entry which is preliminary data.</text>
</comment>
<dbReference type="GO" id="GO:0000155">
    <property type="term" value="F:phosphorelay sensor kinase activity"/>
    <property type="evidence" value="ECO:0007669"/>
    <property type="project" value="InterPro"/>
</dbReference>
<keyword evidence="14 16" id="KW-0472">Membrane</keyword>
<evidence type="ECO:0000256" key="2">
    <source>
        <dbReference type="ARBA" id="ARBA00004429"/>
    </source>
</evidence>
<evidence type="ECO:0000259" key="17">
    <source>
        <dbReference type="PROSITE" id="PS50109"/>
    </source>
</evidence>
<accession>A0A916UPH0</accession>
<gene>
    <name evidence="19" type="ORF">GCM10010994_42930</name>
</gene>
<dbReference type="PROSITE" id="PS50109">
    <property type="entry name" value="HIS_KIN"/>
    <property type="match status" value="1"/>
</dbReference>
<dbReference type="InterPro" id="IPR050980">
    <property type="entry name" value="2C_sensor_his_kinase"/>
</dbReference>
<reference evidence="19" key="2">
    <citation type="submission" date="2020-09" db="EMBL/GenBank/DDBJ databases">
        <authorList>
            <person name="Sun Q."/>
            <person name="Zhou Y."/>
        </authorList>
    </citation>
    <scope>NUCLEOTIDE SEQUENCE</scope>
    <source>
        <strain evidence="19">CGMCC 1.12919</strain>
    </source>
</reference>
<feature type="domain" description="Histidine kinase" evidence="17">
    <location>
        <begin position="297"/>
        <end position="494"/>
    </location>
</feature>
<dbReference type="PANTHER" id="PTHR44936">
    <property type="entry name" value="SENSOR PROTEIN CREC"/>
    <property type="match status" value="1"/>
</dbReference>
<evidence type="ECO:0000256" key="15">
    <source>
        <dbReference type="SAM" id="MobiDB-lite"/>
    </source>
</evidence>
<evidence type="ECO:0000256" key="16">
    <source>
        <dbReference type="SAM" id="Phobius"/>
    </source>
</evidence>
<evidence type="ECO:0000256" key="13">
    <source>
        <dbReference type="ARBA" id="ARBA00023012"/>
    </source>
</evidence>
<dbReference type="InterPro" id="IPR003661">
    <property type="entry name" value="HisK_dim/P_dom"/>
</dbReference>
<dbReference type="SUPFAM" id="SSF47384">
    <property type="entry name" value="Homodimeric domain of signal transducing histidine kinase"/>
    <property type="match status" value="1"/>
</dbReference>
<keyword evidence="11" id="KW-0067">ATP-binding</keyword>
<evidence type="ECO:0000256" key="10">
    <source>
        <dbReference type="ARBA" id="ARBA00022777"/>
    </source>
</evidence>
<evidence type="ECO:0000259" key="18">
    <source>
        <dbReference type="PROSITE" id="PS50885"/>
    </source>
</evidence>
<dbReference type="InterPro" id="IPR036890">
    <property type="entry name" value="HATPase_C_sf"/>
</dbReference>
<reference evidence="19" key="1">
    <citation type="journal article" date="2014" name="Int. J. Syst. Evol. Microbiol.">
        <title>Complete genome sequence of Corynebacterium casei LMG S-19264T (=DSM 44701T), isolated from a smear-ripened cheese.</title>
        <authorList>
            <consortium name="US DOE Joint Genome Institute (JGI-PGF)"/>
            <person name="Walter F."/>
            <person name="Albersmeier A."/>
            <person name="Kalinowski J."/>
            <person name="Ruckert C."/>
        </authorList>
    </citation>
    <scope>NUCLEOTIDE SEQUENCE</scope>
    <source>
        <strain evidence="19">CGMCC 1.12919</strain>
    </source>
</reference>
<keyword evidence="4" id="KW-1003">Cell membrane</keyword>
<dbReference type="EC" id="2.7.13.3" evidence="3"/>
<evidence type="ECO:0000313" key="20">
    <source>
        <dbReference type="Proteomes" id="UP000637002"/>
    </source>
</evidence>
<dbReference type="CDD" id="cd00082">
    <property type="entry name" value="HisKA"/>
    <property type="match status" value="1"/>
</dbReference>
<evidence type="ECO:0000256" key="9">
    <source>
        <dbReference type="ARBA" id="ARBA00022741"/>
    </source>
</evidence>
<protein>
    <recommendedName>
        <fullName evidence="3">histidine kinase</fullName>
        <ecNumber evidence="3">2.7.13.3</ecNumber>
    </recommendedName>
</protein>
<keyword evidence="20" id="KW-1185">Reference proteome</keyword>
<dbReference type="CDD" id="cd00075">
    <property type="entry name" value="HATPase"/>
    <property type="match status" value="1"/>
</dbReference>
<comment type="catalytic activity">
    <reaction evidence="1">
        <text>ATP + protein L-histidine = ADP + protein N-phospho-L-histidine.</text>
        <dbReference type="EC" id="2.7.13.3"/>
    </reaction>
</comment>
<keyword evidence="6" id="KW-0597">Phosphoprotein</keyword>
<comment type="subcellular location">
    <subcellularLocation>
        <location evidence="2">Cell inner membrane</location>
        <topology evidence="2">Multi-pass membrane protein</topology>
    </subcellularLocation>
</comment>
<keyword evidence="8 16" id="KW-0812">Transmembrane</keyword>
<keyword evidence="9" id="KW-0547">Nucleotide-binding</keyword>
<dbReference type="InterPro" id="IPR003660">
    <property type="entry name" value="HAMP_dom"/>
</dbReference>
<dbReference type="InterPro" id="IPR004358">
    <property type="entry name" value="Sig_transdc_His_kin-like_C"/>
</dbReference>
<dbReference type="GO" id="GO:0005886">
    <property type="term" value="C:plasma membrane"/>
    <property type="evidence" value="ECO:0007669"/>
    <property type="project" value="UniProtKB-SubCell"/>
</dbReference>
<dbReference type="InterPro" id="IPR036097">
    <property type="entry name" value="HisK_dim/P_sf"/>
</dbReference>
<dbReference type="SMART" id="SM00387">
    <property type="entry name" value="HATPase_c"/>
    <property type="match status" value="1"/>
</dbReference>
<dbReference type="GO" id="GO:0005524">
    <property type="term" value="F:ATP binding"/>
    <property type="evidence" value="ECO:0007669"/>
    <property type="project" value="UniProtKB-KW"/>
</dbReference>
<dbReference type="PROSITE" id="PS50885">
    <property type="entry name" value="HAMP"/>
    <property type="match status" value="1"/>
</dbReference>